<dbReference type="AlphaFoldDB" id="A0A423WKH2"/>
<comment type="caution">
    <text evidence="2">The sequence shown here is derived from an EMBL/GenBank/DDBJ whole genome shotgun (WGS) entry which is preliminary data.</text>
</comment>
<protein>
    <recommendedName>
        <fullName evidence="4">Ankyrin repeat protein</fullName>
    </recommendedName>
</protein>
<dbReference type="Gene3D" id="1.25.40.20">
    <property type="entry name" value="Ankyrin repeat-containing domain"/>
    <property type="match status" value="1"/>
</dbReference>
<reference evidence="2 3" key="1">
    <citation type="submission" date="2015-09" db="EMBL/GenBank/DDBJ databases">
        <title>Host preference determinants of Valsa canker pathogens revealed by comparative genomics.</title>
        <authorList>
            <person name="Yin Z."/>
            <person name="Huang L."/>
        </authorList>
    </citation>
    <scope>NUCLEOTIDE SEQUENCE [LARGE SCALE GENOMIC DNA]</scope>
    <source>
        <strain evidence="2 3">SXYLt</strain>
    </source>
</reference>
<feature type="compositionally biased region" description="Polar residues" evidence="1">
    <location>
        <begin position="1"/>
        <end position="10"/>
    </location>
</feature>
<dbReference type="STRING" id="1230097.A0A423WKH2"/>
<accession>A0A423WKH2</accession>
<organism evidence="2 3">
    <name type="scientific">Cytospora leucostoma</name>
    <dbReference type="NCBI Taxonomy" id="1230097"/>
    <lineage>
        <taxon>Eukaryota</taxon>
        <taxon>Fungi</taxon>
        <taxon>Dikarya</taxon>
        <taxon>Ascomycota</taxon>
        <taxon>Pezizomycotina</taxon>
        <taxon>Sordariomycetes</taxon>
        <taxon>Sordariomycetidae</taxon>
        <taxon>Diaporthales</taxon>
        <taxon>Cytosporaceae</taxon>
        <taxon>Cytospora</taxon>
    </lineage>
</organism>
<keyword evidence="3" id="KW-1185">Reference proteome</keyword>
<dbReference type="InterPro" id="IPR036770">
    <property type="entry name" value="Ankyrin_rpt-contain_sf"/>
</dbReference>
<evidence type="ECO:0000313" key="2">
    <source>
        <dbReference type="EMBL" id="ROW03890.1"/>
    </source>
</evidence>
<name>A0A423WKH2_9PEZI</name>
<gene>
    <name evidence="2" type="ORF">VPNG_07292</name>
</gene>
<proteinExistence type="predicted"/>
<dbReference type="OrthoDB" id="426293at2759"/>
<evidence type="ECO:0008006" key="4">
    <source>
        <dbReference type="Google" id="ProtNLM"/>
    </source>
</evidence>
<evidence type="ECO:0000256" key="1">
    <source>
        <dbReference type="SAM" id="MobiDB-lite"/>
    </source>
</evidence>
<dbReference type="EMBL" id="LKEB01000048">
    <property type="protein sequence ID" value="ROW03890.1"/>
    <property type="molecule type" value="Genomic_DNA"/>
</dbReference>
<feature type="region of interest" description="Disordered" evidence="1">
    <location>
        <begin position="1"/>
        <end position="37"/>
    </location>
</feature>
<dbReference type="Proteomes" id="UP000285146">
    <property type="component" value="Unassembled WGS sequence"/>
</dbReference>
<feature type="compositionally biased region" description="Polar residues" evidence="1">
    <location>
        <begin position="18"/>
        <end position="31"/>
    </location>
</feature>
<dbReference type="SUPFAM" id="SSF48403">
    <property type="entry name" value="Ankyrin repeat"/>
    <property type="match status" value="1"/>
</dbReference>
<dbReference type="InParanoid" id="A0A423WKH2"/>
<sequence>MQSAGPSSDCQEQDAPLSASTSNIDANPQTQPRKRRLSPKLLFIRASRANSLPDFIEALEIARHQAPAYDSSHPYPSVIRSGLSASIRQGRTSLASYLLGNEPLAPAILRAHIRPSTIGRKASIPLFELLIAQYGWDINTEDVPVHCDKRPLISWVLEGPNEHELICWLLDHNARVDFGQDDYFLERLVPRPPALLETCARYGSVESFRLLQARGARLGNRTLHFACVRAACYGADPSVSSEELEGNGHGGQLGQNATGNTAEFDAYDSFEAEMAAYDAGAEARASVQRPKRAAMLRFLVDEVGLEVNQPDLDVIQLMAWHYGTPICYAAEEKDGAAVVRWVLGKGADPLFQRWTICAEACARAHGNYEVLQVLGQWRELNPEKVQERKALGSAFETPIPSPEWQGKSWKEWEAFHEDLGPST</sequence>
<evidence type="ECO:0000313" key="3">
    <source>
        <dbReference type="Proteomes" id="UP000285146"/>
    </source>
</evidence>